<organism evidence="1 2">
    <name type="scientific">Allacma fusca</name>
    <dbReference type="NCBI Taxonomy" id="39272"/>
    <lineage>
        <taxon>Eukaryota</taxon>
        <taxon>Metazoa</taxon>
        <taxon>Ecdysozoa</taxon>
        <taxon>Arthropoda</taxon>
        <taxon>Hexapoda</taxon>
        <taxon>Collembola</taxon>
        <taxon>Symphypleona</taxon>
        <taxon>Sminthuridae</taxon>
        <taxon>Allacma</taxon>
    </lineage>
</organism>
<sequence length="41" mass="4514">FLHEPLTIFSNLGVTFNLIVTIEANSAPGPEGNVRFRNSKL</sequence>
<dbReference type="EMBL" id="CAJVCH010134746">
    <property type="protein sequence ID" value="CAG7726385.1"/>
    <property type="molecule type" value="Genomic_DNA"/>
</dbReference>
<feature type="non-terminal residue" evidence="1">
    <location>
        <position position="1"/>
    </location>
</feature>
<dbReference type="Proteomes" id="UP000708208">
    <property type="component" value="Unassembled WGS sequence"/>
</dbReference>
<name>A0A8J2KI07_9HEXA</name>
<keyword evidence="2" id="KW-1185">Reference proteome</keyword>
<protein>
    <submittedName>
        <fullName evidence="1">Uncharacterized protein</fullName>
    </submittedName>
</protein>
<proteinExistence type="predicted"/>
<evidence type="ECO:0000313" key="2">
    <source>
        <dbReference type="Proteomes" id="UP000708208"/>
    </source>
</evidence>
<evidence type="ECO:0000313" key="1">
    <source>
        <dbReference type="EMBL" id="CAG7726385.1"/>
    </source>
</evidence>
<reference evidence="1" key="1">
    <citation type="submission" date="2021-06" db="EMBL/GenBank/DDBJ databases">
        <authorList>
            <person name="Hodson N. C."/>
            <person name="Mongue J. A."/>
            <person name="Jaron S. K."/>
        </authorList>
    </citation>
    <scope>NUCLEOTIDE SEQUENCE</scope>
</reference>
<accession>A0A8J2KI07</accession>
<dbReference type="AlphaFoldDB" id="A0A8J2KI07"/>
<comment type="caution">
    <text evidence="1">The sequence shown here is derived from an EMBL/GenBank/DDBJ whole genome shotgun (WGS) entry which is preliminary data.</text>
</comment>
<gene>
    <name evidence="1" type="ORF">AFUS01_LOCUS15300</name>
</gene>